<protein>
    <submittedName>
        <fullName evidence="1">DUF6281 family protein</fullName>
    </submittedName>
</protein>
<proteinExistence type="predicted"/>
<gene>
    <name evidence="1" type="ORF">K1X13_14645</name>
</gene>
<keyword evidence="2" id="KW-1185">Reference proteome</keyword>
<dbReference type="Pfam" id="PF19797">
    <property type="entry name" value="DUF6281"/>
    <property type="match status" value="1"/>
</dbReference>
<sequence>MAIRFEGVVYVEGGFSKQAVEHLGRADRASCGDMGRPDPRGTYIADDAARVPVWSFPGYDPALVVGVRESGQTFRVLFAEDLPTIAKREIRQSGLLDVGKR</sequence>
<dbReference type="Proteomes" id="UP000754710">
    <property type="component" value="Unassembled WGS sequence"/>
</dbReference>
<comment type="caution">
    <text evidence="1">The sequence shown here is derived from an EMBL/GenBank/DDBJ whole genome shotgun (WGS) entry which is preliminary data.</text>
</comment>
<organism evidence="1 2">
    <name type="scientific">Nocardioides jiangsuensis</name>
    <dbReference type="NCBI Taxonomy" id="2866161"/>
    <lineage>
        <taxon>Bacteria</taxon>
        <taxon>Bacillati</taxon>
        <taxon>Actinomycetota</taxon>
        <taxon>Actinomycetes</taxon>
        <taxon>Propionibacteriales</taxon>
        <taxon>Nocardioidaceae</taxon>
        <taxon>Nocardioides</taxon>
    </lineage>
</organism>
<accession>A0ABS7RM54</accession>
<dbReference type="InterPro" id="IPR046248">
    <property type="entry name" value="DUF6281"/>
</dbReference>
<name>A0ABS7RM54_9ACTN</name>
<evidence type="ECO:0000313" key="2">
    <source>
        <dbReference type="Proteomes" id="UP000754710"/>
    </source>
</evidence>
<reference evidence="1 2" key="1">
    <citation type="submission" date="2021-08" db="EMBL/GenBank/DDBJ databases">
        <title>Nocardioides bacterium WL0053 sp. nov., isolated from the sediment.</title>
        <authorList>
            <person name="Wang L."/>
            <person name="Zhang D."/>
            <person name="Zhang A."/>
        </authorList>
    </citation>
    <scope>NUCLEOTIDE SEQUENCE [LARGE SCALE GENOMIC DNA]</scope>
    <source>
        <strain evidence="1 2">WL0053</strain>
    </source>
</reference>
<evidence type="ECO:0000313" key="1">
    <source>
        <dbReference type="EMBL" id="MBY9076071.1"/>
    </source>
</evidence>
<dbReference type="EMBL" id="JAIEZQ010000002">
    <property type="protein sequence ID" value="MBY9076071.1"/>
    <property type="molecule type" value="Genomic_DNA"/>
</dbReference>